<dbReference type="EMBL" id="KE344662">
    <property type="protein sequence ID" value="EXB74930.1"/>
    <property type="molecule type" value="Genomic_DNA"/>
</dbReference>
<evidence type="ECO:0000313" key="3">
    <source>
        <dbReference type="Proteomes" id="UP000030645"/>
    </source>
</evidence>
<gene>
    <name evidence="2" type="ORF">L484_018639</name>
</gene>
<proteinExistence type="predicted"/>
<reference evidence="3" key="1">
    <citation type="submission" date="2013-01" db="EMBL/GenBank/DDBJ databases">
        <title>Draft Genome Sequence of a Mulberry Tree, Morus notabilis C.K. Schneid.</title>
        <authorList>
            <person name="He N."/>
            <person name="Zhao S."/>
        </authorList>
    </citation>
    <scope>NUCLEOTIDE SEQUENCE</scope>
</reference>
<feature type="region of interest" description="Disordered" evidence="1">
    <location>
        <begin position="123"/>
        <end position="145"/>
    </location>
</feature>
<accession>W9RVU6</accession>
<evidence type="ECO:0000256" key="1">
    <source>
        <dbReference type="SAM" id="MobiDB-lite"/>
    </source>
</evidence>
<dbReference type="AlphaFoldDB" id="W9RVU6"/>
<organism evidence="2 3">
    <name type="scientific">Morus notabilis</name>
    <dbReference type="NCBI Taxonomy" id="981085"/>
    <lineage>
        <taxon>Eukaryota</taxon>
        <taxon>Viridiplantae</taxon>
        <taxon>Streptophyta</taxon>
        <taxon>Embryophyta</taxon>
        <taxon>Tracheophyta</taxon>
        <taxon>Spermatophyta</taxon>
        <taxon>Magnoliopsida</taxon>
        <taxon>eudicotyledons</taxon>
        <taxon>Gunneridae</taxon>
        <taxon>Pentapetalae</taxon>
        <taxon>rosids</taxon>
        <taxon>fabids</taxon>
        <taxon>Rosales</taxon>
        <taxon>Moraceae</taxon>
        <taxon>Moreae</taxon>
        <taxon>Morus</taxon>
    </lineage>
</organism>
<sequence length="145" mass="16433">MKFNLESVFISRETQLKTFANLFLSLPVNYIATTHHPKISFSLSLSRRCHRNSLSLSPALSILTPPPPFSLRLSLRLSPSYALSHRGVHQTVKRPPAATADVAEPTATASVFILAVSEEASKRRRSYKYPHENPRRDIEKHRKIM</sequence>
<name>W9RVU6_9ROSA</name>
<keyword evidence="3" id="KW-1185">Reference proteome</keyword>
<evidence type="ECO:0000313" key="2">
    <source>
        <dbReference type="EMBL" id="EXB74930.1"/>
    </source>
</evidence>
<feature type="compositionally biased region" description="Basic and acidic residues" evidence="1">
    <location>
        <begin position="129"/>
        <end position="145"/>
    </location>
</feature>
<protein>
    <submittedName>
        <fullName evidence="2">Uncharacterized protein</fullName>
    </submittedName>
</protein>
<dbReference type="Proteomes" id="UP000030645">
    <property type="component" value="Unassembled WGS sequence"/>
</dbReference>